<dbReference type="HOGENOM" id="CLU_977385_0_0_1"/>
<dbReference type="Proteomes" id="UP000008549">
    <property type="component" value="Unassembled WGS sequence"/>
</dbReference>
<dbReference type="CTD" id="68918683"/>
<gene>
    <name evidence="2 4" type="ORF">CBG27227</name>
    <name evidence="2" type="ORF">CBG_27227</name>
</gene>
<feature type="compositionally biased region" description="Basic and acidic residues" evidence="1">
    <location>
        <begin position="211"/>
        <end position="220"/>
    </location>
</feature>
<feature type="compositionally biased region" description="Polar residues" evidence="1">
    <location>
        <begin position="239"/>
        <end position="250"/>
    </location>
</feature>
<feature type="compositionally biased region" description="Basic and acidic residues" evidence="1">
    <location>
        <begin position="80"/>
        <end position="93"/>
    </location>
</feature>
<evidence type="ECO:0000313" key="3">
    <source>
        <dbReference type="Proteomes" id="UP000008549"/>
    </source>
</evidence>
<feature type="compositionally biased region" description="Basic and acidic residues" evidence="1">
    <location>
        <begin position="40"/>
        <end position="51"/>
    </location>
</feature>
<proteinExistence type="predicted"/>
<feature type="region of interest" description="Disordered" evidence="1">
    <location>
        <begin position="206"/>
        <end position="266"/>
    </location>
</feature>
<protein>
    <submittedName>
        <fullName evidence="2">Protein CBG27227</fullName>
    </submittedName>
</protein>
<dbReference type="EMBL" id="HE601135">
    <property type="protein sequence ID" value="CAR98766.1"/>
    <property type="molecule type" value="Genomic_DNA"/>
</dbReference>
<reference evidence="2 3" key="1">
    <citation type="journal article" date="2003" name="PLoS Biol.">
        <title>The genome sequence of Caenorhabditis briggsae: a platform for comparative genomics.</title>
        <authorList>
            <person name="Stein L.D."/>
            <person name="Bao Z."/>
            <person name="Blasiar D."/>
            <person name="Blumenthal T."/>
            <person name="Brent M.R."/>
            <person name="Chen N."/>
            <person name="Chinwalla A."/>
            <person name="Clarke L."/>
            <person name="Clee C."/>
            <person name="Coghlan A."/>
            <person name="Coulson A."/>
            <person name="D'Eustachio P."/>
            <person name="Fitch D.H."/>
            <person name="Fulton L.A."/>
            <person name="Fulton R.E."/>
            <person name="Griffiths-Jones S."/>
            <person name="Harris T.W."/>
            <person name="Hillier L.W."/>
            <person name="Kamath R."/>
            <person name="Kuwabara P.E."/>
            <person name="Mardis E.R."/>
            <person name="Marra M.A."/>
            <person name="Miner T.L."/>
            <person name="Minx P."/>
            <person name="Mullikin J.C."/>
            <person name="Plumb R.W."/>
            <person name="Rogers J."/>
            <person name="Schein J.E."/>
            <person name="Sohrmann M."/>
            <person name="Spieth J."/>
            <person name="Stajich J.E."/>
            <person name="Wei C."/>
            <person name="Willey D."/>
            <person name="Wilson R.K."/>
            <person name="Durbin R."/>
            <person name="Waterston R.H."/>
        </authorList>
    </citation>
    <scope>NUCLEOTIDE SEQUENCE [LARGE SCALE GENOMIC DNA]</scope>
    <source>
        <strain evidence="2 3">AF16</strain>
    </source>
</reference>
<feature type="region of interest" description="Disordered" evidence="1">
    <location>
        <begin position="28"/>
        <end position="180"/>
    </location>
</feature>
<evidence type="ECO:0000313" key="4">
    <source>
        <dbReference type="WormBase" id="CBG27227"/>
    </source>
</evidence>
<evidence type="ECO:0000313" key="2">
    <source>
        <dbReference type="EMBL" id="CAR98766.1"/>
    </source>
</evidence>
<sequence length="285" mass="31458">MSSQPQARNQGAPSFAESIIGVFSNGVCCKRGKNKVNPVTKEEEAKSEKKSSNSPGIQRSPTPGPEGRPKDAEPGSPKQKPLEVDSKNLKPDESSVTAMAGSVEENLPEQVNSKVDIEIVEPKEEDPPEPKNQEKEETKTQLSSTSPLRPLRPDGAGVRSSEIRSNTISRNPFPEYEGSSHFEHFSNESVCSIRELEEDELDIDDWGEGFESDRTPRAESKLTMQSNTETIRKRGLFQNKKSQAIETPPSSDRKCPGNDDFLELPDIPNLPTGDINRIRVLSFAL</sequence>
<organism evidence="2 3">
    <name type="scientific">Caenorhabditis briggsae</name>
    <dbReference type="NCBI Taxonomy" id="6238"/>
    <lineage>
        <taxon>Eukaryota</taxon>
        <taxon>Metazoa</taxon>
        <taxon>Ecdysozoa</taxon>
        <taxon>Nematoda</taxon>
        <taxon>Chromadorea</taxon>
        <taxon>Rhabditida</taxon>
        <taxon>Rhabditina</taxon>
        <taxon>Rhabditomorpha</taxon>
        <taxon>Rhabditoidea</taxon>
        <taxon>Rhabditidae</taxon>
        <taxon>Peloderinae</taxon>
        <taxon>Caenorhabditis</taxon>
    </lineage>
</organism>
<accession>B6IFV0</accession>
<name>B6IFV0_CAEBR</name>
<dbReference type="InParanoid" id="B6IFV0"/>
<reference evidence="2 3" key="2">
    <citation type="journal article" date="2011" name="PLoS Genet.">
        <title>Caenorhabditis briggsae recombinant inbred line genotypes reveal inter-strain incompatibility and the evolution of recombination.</title>
        <authorList>
            <person name="Ross J.A."/>
            <person name="Koboldt D.C."/>
            <person name="Staisch J.E."/>
            <person name="Chamberlin H.M."/>
            <person name="Gupta B.P."/>
            <person name="Miller R.D."/>
            <person name="Baird S.E."/>
            <person name="Haag E.S."/>
        </authorList>
    </citation>
    <scope>NUCLEOTIDE SEQUENCE [LARGE SCALE GENOMIC DNA]</scope>
    <source>
        <strain evidence="2 3">AF16</strain>
    </source>
</reference>
<feature type="compositionally biased region" description="Basic and acidic residues" evidence="1">
    <location>
        <begin position="128"/>
        <end position="139"/>
    </location>
</feature>
<dbReference type="eggNOG" id="ENOG502TK4D">
    <property type="taxonomic scope" value="Eukaryota"/>
</dbReference>
<evidence type="ECO:0000256" key="1">
    <source>
        <dbReference type="SAM" id="MobiDB-lite"/>
    </source>
</evidence>
<dbReference type="KEGG" id="cbr:CBG_27227"/>
<dbReference type="GeneID" id="68918683"/>
<dbReference type="AlphaFoldDB" id="B6IFV0"/>
<keyword evidence="3" id="KW-1185">Reference proteome</keyword>
<dbReference type="WormBase" id="CBG27227">
    <property type="protein sequence ID" value="CBP42196"/>
    <property type="gene ID" value="WBGene00088641"/>
</dbReference>
<dbReference type="RefSeq" id="XP_045098336.1">
    <property type="nucleotide sequence ID" value="XM_045238145.1"/>
</dbReference>